<dbReference type="PANTHER" id="PTHR42736:SF1">
    <property type="entry name" value="PROTEIN-GLUTAMINE GAMMA-GLUTAMYLTRANSFERASE"/>
    <property type="match status" value="1"/>
</dbReference>
<proteinExistence type="predicted"/>
<feature type="compositionally biased region" description="Basic and acidic residues" evidence="1">
    <location>
        <begin position="763"/>
        <end position="774"/>
    </location>
</feature>
<dbReference type="SUPFAM" id="SSF54001">
    <property type="entry name" value="Cysteine proteinases"/>
    <property type="match status" value="1"/>
</dbReference>
<gene>
    <name evidence="4" type="ORF">KIN34_16200</name>
</gene>
<keyword evidence="5" id="KW-1185">Reference proteome</keyword>
<dbReference type="InterPro" id="IPR038765">
    <property type="entry name" value="Papain-like_cys_pep_sf"/>
</dbReference>
<dbReference type="InterPro" id="IPR052901">
    <property type="entry name" value="Bact_TGase-like"/>
</dbReference>
<organism evidence="4 5">
    <name type="scientific">Cellulomonas fulva</name>
    <dbReference type="NCBI Taxonomy" id="2835530"/>
    <lineage>
        <taxon>Bacteria</taxon>
        <taxon>Bacillati</taxon>
        <taxon>Actinomycetota</taxon>
        <taxon>Actinomycetes</taxon>
        <taxon>Micrococcales</taxon>
        <taxon>Cellulomonadaceae</taxon>
        <taxon>Cellulomonas</taxon>
    </lineage>
</organism>
<feature type="transmembrane region" description="Helical" evidence="2">
    <location>
        <begin position="178"/>
        <end position="195"/>
    </location>
</feature>
<feature type="transmembrane region" description="Helical" evidence="2">
    <location>
        <begin position="68"/>
        <end position="86"/>
    </location>
</feature>
<dbReference type="RefSeq" id="WP_214353000.1">
    <property type="nucleotide sequence ID" value="NZ_JAHBOH010000002.1"/>
</dbReference>
<keyword evidence="2" id="KW-1133">Transmembrane helix</keyword>
<feature type="transmembrane region" description="Helical" evidence="2">
    <location>
        <begin position="130"/>
        <end position="158"/>
    </location>
</feature>
<name>A0ABS5U347_9CELL</name>
<comment type="caution">
    <text evidence="4">The sequence shown here is derived from an EMBL/GenBank/DDBJ whole genome shotgun (WGS) entry which is preliminary data.</text>
</comment>
<reference evidence="4 5" key="1">
    <citation type="submission" date="2021-05" db="EMBL/GenBank/DDBJ databases">
        <title>Description of Cellulomonas sp. DKR-3 sp. nov.</title>
        <authorList>
            <person name="Dahal R.H."/>
            <person name="Chaudhary D.K."/>
        </authorList>
    </citation>
    <scope>NUCLEOTIDE SEQUENCE [LARGE SCALE GENOMIC DNA]</scope>
    <source>
        <strain evidence="4 5">DKR-3</strain>
    </source>
</reference>
<dbReference type="Proteomes" id="UP000722125">
    <property type="component" value="Unassembled WGS sequence"/>
</dbReference>
<dbReference type="Pfam" id="PF01841">
    <property type="entry name" value="Transglut_core"/>
    <property type="match status" value="1"/>
</dbReference>
<feature type="transmembrane region" description="Helical" evidence="2">
    <location>
        <begin position="12"/>
        <end position="32"/>
    </location>
</feature>
<feature type="compositionally biased region" description="Low complexity" evidence="1">
    <location>
        <begin position="278"/>
        <end position="301"/>
    </location>
</feature>
<dbReference type="PANTHER" id="PTHR42736">
    <property type="entry name" value="PROTEIN-GLUTAMINE GAMMA-GLUTAMYLTRANSFERASE"/>
    <property type="match status" value="1"/>
</dbReference>
<feature type="region of interest" description="Disordered" evidence="1">
    <location>
        <begin position="751"/>
        <end position="780"/>
    </location>
</feature>
<feature type="domain" description="Transglutaminase-like" evidence="3">
    <location>
        <begin position="497"/>
        <end position="566"/>
    </location>
</feature>
<feature type="transmembrane region" description="Helical" evidence="2">
    <location>
        <begin position="622"/>
        <end position="643"/>
    </location>
</feature>
<feature type="compositionally biased region" description="Basic residues" evidence="1">
    <location>
        <begin position="753"/>
        <end position="762"/>
    </location>
</feature>
<dbReference type="EMBL" id="JAHBOH010000002">
    <property type="protein sequence ID" value="MBT0995822.1"/>
    <property type="molecule type" value="Genomic_DNA"/>
</dbReference>
<sequence length="780" mass="81415">MNVLHTVPPRGWRAVAATGLCWFATVTSLHALTNLVGATPWRSPIVLLLLVVAAVVVVVRAVTRSVRLPSVVGLVVAGVAVLLRYGGPPGRLQLVPDTASWDRTVALWGEGLRLVDESTVPVDVTRPLELMIAVGAIAVLLAADLLAVALGMAAWSGLAFAAMWTPTIALGFPARGSALFWTGLAYLLLLALSVVPQPARDDGARRVGLASGAAVGILAVALLAGPPLAALPGWSSWGLPNLGSGAAGPVDLSSDLDVRQSLGTRSSQVALRYTVRPPGSDEAGADGSAAPSPSAASTAPPVNANSIGPLRAFTLMSFDGRSWHADEPTDDGLPVDDGLLAADPALRGTAPDPRRGTLAQVDMEVGVLEDRQLPISTFPRTLQLDGPWRWDVDRDTVDGADPTTEGMRWRSIVEIPDLTGDDLEGVGIGEVGDPRATEVPPTAHAADIAALAREVTQDATTPYEQAMALQTYLRSAVNFTYDTRIDPAQSPDAVWDFLQSRKGYCVQFATAMTVMARSLGIPARVGVGFLPGTADDGSYVITGQQSHAWPELAFDGYGWVRFEPTPAVQTGAPPIWSDPYADTIGSGPTEPAIPTAAPGPVSTATVAPGVSAPVDTESDVPWVPAAATVLLVLAAGTGGVLLLTRRRSRVLAELTPEQAWSRLRRALARYGVRWGASTTPRAAVRSVTAQVDAWSVGAPAGDGAGLTESATLALSRLALAVEQARYAPHAVTPEPGQLAGWVDEVTGGVRAARGSRGRRSWGRRSDGRRSDGRRSPVTTS</sequence>
<feature type="transmembrane region" description="Helical" evidence="2">
    <location>
        <begin position="207"/>
        <end position="225"/>
    </location>
</feature>
<dbReference type="InterPro" id="IPR021878">
    <property type="entry name" value="TgpA_N"/>
</dbReference>
<evidence type="ECO:0000313" key="4">
    <source>
        <dbReference type="EMBL" id="MBT0995822.1"/>
    </source>
</evidence>
<evidence type="ECO:0000256" key="1">
    <source>
        <dbReference type="SAM" id="MobiDB-lite"/>
    </source>
</evidence>
<evidence type="ECO:0000256" key="2">
    <source>
        <dbReference type="SAM" id="Phobius"/>
    </source>
</evidence>
<dbReference type="InterPro" id="IPR002931">
    <property type="entry name" value="Transglutaminase-like"/>
</dbReference>
<keyword evidence="2" id="KW-0812">Transmembrane</keyword>
<evidence type="ECO:0000313" key="5">
    <source>
        <dbReference type="Proteomes" id="UP000722125"/>
    </source>
</evidence>
<dbReference type="Pfam" id="PF11992">
    <property type="entry name" value="TgpA_N"/>
    <property type="match status" value="1"/>
</dbReference>
<evidence type="ECO:0000259" key="3">
    <source>
        <dbReference type="SMART" id="SM00460"/>
    </source>
</evidence>
<keyword evidence="2" id="KW-0472">Membrane</keyword>
<protein>
    <submittedName>
        <fullName evidence="4">Transglutaminase-like domain-containing protein</fullName>
    </submittedName>
</protein>
<feature type="transmembrane region" description="Helical" evidence="2">
    <location>
        <begin position="44"/>
        <end position="62"/>
    </location>
</feature>
<feature type="region of interest" description="Disordered" evidence="1">
    <location>
        <begin position="271"/>
        <end position="303"/>
    </location>
</feature>
<accession>A0ABS5U347</accession>
<dbReference type="SMART" id="SM00460">
    <property type="entry name" value="TGc"/>
    <property type="match status" value="1"/>
</dbReference>
<dbReference type="Gene3D" id="3.10.620.30">
    <property type="match status" value="1"/>
</dbReference>